<dbReference type="Gene3D" id="3.10.129.10">
    <property type="entry name" value="Hotdog Thioesterase"/>
    <property type="match status" value="1"/>
</dbReference>
<dbReference type="GO" id="GO:0047617">
    <property type="term" value="F:fatty acyl-CoA hydrolase activity"/>
    <property type="evidence" value="ECO:0007669"/>
    <property type="project" value="InterPro"/>
</dbReference>
<comment type="caution">
    <text evidence="1">The sequence shown here is derived from an EMBL/GenBank/DDBJ whole genome shotgun (WGS) entry which is preliminary data.</text>
</comment>
<dbReference type="PANTHER" id="PTHR21660:SF47">
    <property type="entry name" value="F19P19.27 PROTEIN"/>
    <property type="match status" value="1"/>
</dbReference>
<dbReference type="InterPro" id="IPR039298">
    <property type="entry name" value="ACOT13"/>
</dbReference>
<proteinExistence type="predicted"/>
<dbReference type="Proteomes" id="UP001054821">
    <property type="component" value="Chromosome 4"/>
</dbReference>
<dbReference type="EMBL" id="JAJFAZ020000004">
    <property type="protein sequence ID" value="KAI5332184.1"/>
    <property type="molecule type" value="Genomic_DNA"/>
</dbReference>
<protein>
    <submittedName>
        <fullName evidence="1">Uncharacterized protein</fullName>
    </submittedName>
</protein>
<name>A0AAD4Z4G9_PRUDU</name>
<sequence>MPWLLQHPPGIDHVVVHKRWLLDGTKFELPMVPELKIHEFKFKCMFPSEVKLWSHLRGGNFMHGAAYAYPSKEVEIEAKALRVWKAVGVATVELRKKKTCKIMAQGRHTKYLALATKI</sequence>
<dbReference type="AlphaFoldDB" id="A0AAD4Z4G9"/>
<organism evidence="1 2">
    <name type="scientific">Prunus dulcis</name>
    <name type="common">Almond</name>
    <name type="synonym">Amygdalus dulcis</name>
    <dbReference type="NCBI Taxonomy" id="3755"/>
    <lineage>
        <taxon>Eukaryota</taxon>
        <taxon>Viridiplantae</taxon>
        <taxon>Streptophyta</taxon>
        <taxon>Embryophyta</taxon>
        <taxon>Tracheophyta</taxon>
        <taxon>Spermatophyta</taxon>
        <taxon>Magnoliopsida</taxon>
        <taxon>eudicotyledons</taxon>
        <taxon>Gunneridae</taxon>
        <taxon>Pentapetalae</taxon>
        <taxon>rosids</taxon>
        <taxon>fabids</taxon>
        <taxon>Rosales</taxon>
        <taxon>Rosaceae</taxon>
        <taxon>Amygdaloideae</taxon>
        <taxon>Amygdaleae</taxon>
        <taxon>Prunus</taxon>
    </lineage>
</organism>
<evidence type="ECO:0000313" key="1">
    <source>
        <dbReference type="EMBL" id="KAI5332184.1"/>
    </source>
</evidence>
<dbReference type="PANTHER" id="PTHR21660">
    <property type="entry name" value="THIOESTERASE SUPERFAMILY MEMBER-RELATED"/>
    <property type="match status" value="1"/>
</dbReference>
<keyword evidence="2" id="KW-1185">Reference proteome</keyword>
<reference evidence="1 2" key="1">
    <citation type="journal article" date="2022" name="G3 (Bethesda)">
        <title>Whole-genome sequence and methylome profiling of the almond [Prunus dulcis (Mill.) D.A. Webb] cultivar 'Nonpareil'.</title>
        <authorList>
            <person name="D'Amico-Willman K.M."/>
            <person name="Ouma W.Z."/>
            <person name="Meulia T."/>
            <person name="Sideli G.M."/>
            <person name="Gradziel T.M."/>
            <person name="Fresnedo-Ramirez J."/>
        </authorList>
    </citation>
    <scope>NUCLEOTIDE SEQUENCE [LARGE SCALE GENOMIC DNA]</scope>
    <source>
        <strain evidence="1">Clone GOH B32 T37-40</strain>
    </source>
</reference>
<evidence type="ECO:0000313" key="2">
    <source>
        <dbReference type="Proteomes" id="UP001054821"/>
    </source>
</evidence>
<accession>A0AAD4Z4G9</accession>
<gene>
    <name evidence="1" type="ORF">L3X38_022313</name>
</gene>